<proteinExistence type="predicted"/>
<evidence type="ECO:0000313" key="1">
    <source>
        <dbReference type="EnsemblPlants" id="AET3Gv20768200.1"/>
    </source>
</evidence>
<reference evidence="1" key="3">
    <citation type="journal article" date="2017" name="Nature">
        <title>Genome sequence of the progenitor of the wheat D genome Aegilops tauschii.</title>
        <authorList>
            <person name="Luo M.C."/>
            <person name="Gu Y.Q."/>
            <person name="Puiu D."/>
            <person name="Wang H."/>
            <person name="Twardziok S.O."/>
            <person name="Deal K.R."/>
            <person name="Huo N."/>
            <person name="Zhu T."/>
            <person name="Wang L."/>
            <person name="Wang Y."/>
            <person name="McGuire P.E."/>
            <person name="Liu S."/>
            <person name="Long H."/>
            <person name="Ramasamy R.K."/>
            <person name="Rodriguez J.C."/>
            <person name="Van S.L."/>
            <person name="Yuan L."/>
            <person name="Wang Z."/>
            <person name="Xia Z."/>
            <person name="Xiao L."/>
            <person name="Anderson O.D."/>
            <person name="Ouyang S."/>
            <person name="Liang Y."/>
            <person name="Zimin A.V."/>
            <person name="Pertea G."/>
            <person name="Qi P."/>
            <person name="Bennetzen J.L."/>
            <person name="Dai X."/>
            <person name="Dawson M.W."/>
            <person name="Muller H.G."/>
            <person name="Kugler K."/>
            <person name="Rivarola-Duarte L."/>
            <person name="Spannagl M."/>
            <person name="Mayer K.F.X."/>
            <person name="Lu F.H."/>
            <person name="Bevan M.W."/>
            <person name="Leroy P."/>
            <person name="Li P."/>
            <person name="You F.M."/>
            <person name="Sun Q."/>
            <person name="Liu Z."/>
            <person name="Lyons E."/>
            <person name="Wicker T."/>
            <person name="Salzberg S.L."/>
            <person name="Devos K.M."/>
            <person name="Dvorak J."/>
        </authorList>
    </citation>
    <scope>NUCLEOTIDE SEQUENCE [LARGE SCALE GENOMIC DNA]</scope>
    <source>
        <strain evidence="1">cv. AL8/78</strain>
    </source>
</reference>
<dbReference type="Gramene" id="AET3Gv20768200.1">
    <property type="protein sequence ID" value="AET3Gv20768200.1"/>
    <property type="gene ID" value="AET3Gv20768200"/>
</dbReference>
<accession>A0A453FSR0</accession>
<dbReference type="Proteomes" id="UP000015105">
    <property type="component" value="Chromosome 3D"/>
</dbReference>
<reference evidence="2" key="2">
    <citation type="journal article" date="2017" name="Nat. Plants">
        <title>The Aegilops tauschii genome reveals multiple impacts of transposons.</title>
        <authorList>
            <person name="Zhao G."/>
            <person name="Zou C."/>
            <person name="Li K."/>
            <person name="Wang K."/>
            <person name="Li T."/>
            <person name="Gao L."/>
            <person name="Zhang X."/>
            <person name="Wang H."/>
            <person name="Yang Z."/>
            <person name="Liu X."/>
            <person name="Jiang W."/>
            <person name="Mao L."/>
            <person name="Kong X."/>
            <person name="Jiao Y."/>
            <person name="Jia J."/>
        </authorList>
    </citation>
    <scope>NUCLEOTIDE SEQUENCE [LARGE SCALE GENOMIC DNA]</scope>
    <source>
        <strain evidence="2">cv. AL8/78</strain>
    </source>
</reference>
<name>A0A453FSR0_AEGTS</name>
<protein>
    <submittedName>
        <fullName evidence="1">Uncharacterized protein</fullName>
    </submittedName>
</protein>
<dbReference type="EnsemblPlants" id="AET3Gv20768200.1">
    <property type="protein sequence ID" value="AET3Gv20768200.1"/>
    <property type="gene ID" value="AET3Gv20768200"/>
</dbReference>
<reference evidence="1" key="5">
    <citation type="journal article" date="2021" name="G3 (Bethesda)">
        <title>Aegilops tauschii genome assembly Aet v5.0 features greater sequence contiguity and improved annotation.</title>
        <authorList>
            <person name="Wang L."/>
            <person name="Zhu T."/>
            <person name="Rodriguez J.C."/>
            <person name="Deal K.R."/>
            <person name="Dubcovsky J."/>
            <person name="McGuire P.E."/>
            <person name="Lux T."/>
            <person name="Spannagl M."/>
            <person name="Mayer K.F.X."/>
            <person name="Baldrich P."/>
            <person name="Meyers B.C."/>
            <person name="Huo N."/>
            <person name="Gu Y.Q."/>
            <person name="Zhou H."/>
            <person name="Devos K.M."/>
            <person name="Bennetzen J.L."/>
            <person name="Unver T."/>
            <person name="Budak H."/>
            <person name="Gulick P.J."/>
            <person name="Galiba G."/>
            <person name="Kalapos B."/>
            <person name="Nelson D.R."/>
            <person name="Li P."/>
            <person name="You F.M."/>
            <person name="Luo M.C."/>
            <person name="Dvorak J."/>
        </authorList>
    </citation>
    <scope>NUCLEOTIDE SEQUENCE [LARGE SCALE GENOMIC DNA]</scope>
    <source>
        <strain evidence="1">cv. AL8/78</strain>
    </source>
</reference>
<dbReference type="AlphaFoldDB" id="A0A453FSR0"/>
<sequence length="120" mass="12978">RQGKIILVSFQPHLPAGSANLVTKSTNRILSFISQRFLFYLSLSAAPLVRSAQQQTDRNALRASSNLLAAAARPLSNPPPSPTAILPRFFRVQLPLPVPPPLLEPTAVNLRRGLAAPPAR</sequence>
<reference evidence="1" key="4">
    <citation type="submission" date="2019-03" db="UniProtKB">
        <authorList>
            <consortium name="EnsemblPlants"/>
        </authorList>
    </citation>
    <scope>IDENTIFICATION</scope>
</reference>
<evidence type="ECO:0000313" key="2">
    <source>
        <dbReference type="Proteomes" id="UP000015105"/>
    </source>
</evidence>
<reference evidence="2" key="1">
    <citation type="journal article" date="2014" name="Science">
        <title>Ancient hybridizations among the ancestral genomes of bread wheat.</title>
        <authorList>
            <consortium name="International Wheat Genome Sequencing Consortium,"/>
            <person name="Marcussen T."/>
            <person name="Sandve S.R."/>
            <person name="Heier L."/>
            <person name="Spannagl M."/>
            <person name="Pfeifer M."/>
            <person name="Jakobsen K.S."/>
            <person name="Wulff B.B."/>
            <person name="Steuernagel B."/>
            <person name="Mayer K.F."/>
            <person name="Olsen O.A."/>
        </authorList>
    </citation>
    <scope>NUCLEOTIDE SEQUENCE [LARGE SCALE GENOMIC DNA]</scope>
    <source>
        <strain evidence="2">cv. AL8/78</strain>
    </source>
</reference>
<keyword evidence="2" id="KW-1185">Reference proteome</keyword>
<organism evidence="1 2">
    <name type="scientific">Aegilops tauschii subsp. strangulata</name>
    <name type="common">Goatgrass</name>
    <dbReference type="NCBI Taxonomy" id="200361"/>
    <lineage>
        <taxon>Eukaryota</taxon>
        <taxon>Viridiplantae</taxon>
        <taxon>Streptophyta</taxon>
        <taxon>Embryophyta</taxon>
        <taxon>Tracheophyta</taxon>
        <taxon>Spermatophyta</taxon>
        <taxon>Magnoliopsida</taxon>
        <taxon>Liliopsida</taxon>
        <taxon>Poales</taxon>
        <taxon>Poaceae</taxon>
        <taxon>BOP clade</taxon>
        <taxon>Pooideae</taxon>
        <taxon>Triticodae</taxon>
        <taxon>Triticeae</taxon>
        <taxon>Triticinae</taxon>
        <taxon>Aegilops</taxon>
    </lineage>
</organism>